<proteinExistence type="predicted"/>
<feature type="compositionally biased region" description="Low complexity" evidence="1">
    <location>
        <begin position="1"/>
        <end position="15"/>
    </location>
</feature>
<protein>
    <submittedName>
        <fullName evidence="2">Uncharacterized protein</fullName>
    </submittedName>
</protein>
<accession>A0AAV8C605</accession>
<dbReference type="AlphaFoldDB" id="A0AAV8C605"/>
<keyword evidence="3" id="KW-1185">Reference proteome</keyword>
<evidence type="ECO:0000313" key="2">
    <source>
        <dbReference type="EMBL" id="KAJ4750925.1"/>
    </source>
</evidence>
<name>A0AAV8C605_9POAL</name>
<sequence length="152" mass="16181">MAAQAEEPLAATAADPSPPTAPMLRRASPDDAEEEKQSRDTKRRRTCVEALESLETEKDCSLDSFSFEARSIAPIETTPKFGSFNPVLSLESPIVASEEAPPPEKVPDVSQAEAGTEVEAETVVEAEAVAEGEEREGDSEGKNGNSQCSEAE</sequence>
<reference evidence="2" key="1">
    <citation type="submission" date="2022-08" db="EMBL/GenBank/DDBJ databases">
        <authorList>
            <person name="Marques A."/>
        </authorList>
    </citation>
    <scope>NUCLEOTIDE SEQUENCE</scope>
    <source>
        <strain evidence="2">RhyPub2mFocal</strain>
        <tissue evidence="2">Leaves</tissue>
    </source>
</reference>
<comment type="caution">
    <text evidence="2">The sequence shown here is derived from an EMBL/GenBank/DDBJ whole genome shotgun (WGS) entry which is preliminary data.</text>
</comment>
<evidence type="ECO:0000313" key="3">
    <source>
        <dbReference type="Proteomes" id="UP001140206"/>
    </source>
</evidence>
<gene>
    <name evidence="2" type="ORF">LUZ62_085330</name>
</gene>
<evidence type="ECO:0000256" key="1">
    <source>
        <dbReference type="SAM" id="MobiDB-lite"/>
    </source>
</evidence>
<organism evidence="2 3">
    <name type="scientific">Rhynchospora pubera</name>
    <dbReference type="NCBI Taxonomy" id="906938"/>
    <lineage>
        <taxon>Eukaryota</taxon>
        <taxon>Viridiplantae</taxon>
        <taxon>Streptophyta</taxon>
        <taxon>Embryophyta</taxon>
        <taxon>Tracheophyta</taxon>
        <taxon>Spermatophyta</taxon>
        <taxon>Magnoliopsida</taxon>
        <taxon>Liliopsida</taxon>
        <taxon>Poales</taxon>
        <taxon>Cyperaceae</taxon>
        <taxon>Cyperoideae</taxon>
        <taxon>Rhynchosporeae</taxon>
        <taxon>Rhynchospora</taxon>
    </lineage>
</organism>
<dbReference type="EMBL" id="JAMFTS010000005">
    <property type="protein sequence ID" value="KAJ4750925.1"/>
    <property type="molecule type" value="Genomic_DNA"/>
</dbReference>
<dbReference type="Proteomes" id="UP001140206">
    <property type="component" value="Chromosome 5"/>
</dbReference>
<feature type="region of interest" description="Disordered" evidence="1">
    <location>
        <begin position="95"/>
        <end position="152"/>
    </location>
</feature>
<feature type="compositionally biased region" description="Polar residues" evidence="1">
    <location>
        <begin position="142"/>
        <end position="152"/>
    </location>
</feature>
<feature type="compositionally biased region" description="Acidic residues" evidence="1">
    <location>
        <begin position="116"/>
        <end position="137"/>
    </location>
</feature>
<feature type="region of interest" description="Disordered" evidence="1">
    <location>
        <begin position="1"/>
        <end position="45"/>
    </location>
</feature>